<name>A0A852VQ20_9MICO</name>
<dbReference type="GO" id="GO:0022857">
    <property type="term" value="F:transmembrane transporter activity"/>
    <property type="evidence" value="ECO:0007669"/>
    <property type="project" value="InterPro"/>
</dbReference>
<dbReference type="InterPro" id="IPR001851">
    <property type="entry name" value="ABC_transp_permease"/>
</dbReference>
<protein>
    <submittedName>
        <fullName evidence="7">Simple sugar transport system permease protein</fullName>
    </submittedName>
</protein>
<evidence type="ECO:0000313" key="8">
    <source>
        <dbReference type="Proteomes" id="UP000554054"/>
    </source>
</evidence>
<organism evidence="7 8">
    <name type="scientific">Janibacter cremeus</name>
    <dbReference type="NCBI Taxonomy" id="1285192"/>
    <lineage>
        <taxon>Bacteria</taxon>
        <taxon>Bacillati</taxon>
        <taxon>Actinomycetota</taxon>
        <taxon>Actinomycetes</taxon>
        <taxon>Micrococcales</taxon>
        <taxon>Intrasporangiaceae</taxon>
        <taxon>Janibacter</taxon>
    </lineage>
</organism>
<keyword evidence="7" id="KW-0762">Sugar transport</keyword>
<feature type="transmembrane region" description="Helical" evidence="6">
    <location>
        <begin position="358"/>
        <end position="376"/>
    </location>
</feature>
<evidence type="ECO:0000313" key="7">
    <source>
        <dbReference type="EMBL" id="NYF99062.1"/>
    </source>
</evidence>
<feature type="transmembrane region" description="Helical" evidence="6">
    <location>
        <begin position="260"/>
        <end position="282"/>
    </location>
</feature>
<keyword evidence="4 6" id="KW-1133">Transmembrane helix</keyword>
<evidence type="ECO:0000256" key="1">
    <source>
        <dbReference type="ARBA" id="ARBA00004651"/>
    </source>
</evidence>
<dbReference type="PANTHER" id="PTHR43370">
    <property type="entry name" value="SUGAR ABC TRANSPORTER INTEGRAL MEMBRANE PROTEIN-RELATED"/>
    <property type="match status" value="1"/>
</dbReference>
<evidence type="ECO:0000256" key="4">
    <source>
        <dbReference type="ARBA" id="ARBA00022989"/>
    </source>
</evidence>
<keyword evidence="3 6" id="KW-0812">Transmembrane</keyword>
<proteinExistence type="predicted"/>
<keyword evidence="2" id="KW-1003">Cell membrane</keyword>
<dbReference type="EMBL" id="JACCAE010000001">
    <property type="protein sequence ID" value="NYF99062.1"/>
    <property type="molecule type" value="Genomic_DNA"/>
</dbReference>
<sequence length="421" mass="43808">MSTLVSAPETQAGPLPTGRRFPFWAWPLGLAVAIVVIAIVREITGKDDIFSSGTISAALAWAMPLALAGLGGLWSERAGVINIGLEGMMILGTWGAAFGAIHGGPWMGVVGAMVCGALGGLVHALATVTFGVDHIVSGVALNIVALGVASYLASRFFGDLEGGSDVQSPPLPSLPSVSLPGVSNLLGSIEDHGWFFVSDVAALLRGVTTDLSVLTVIALLLILGTWWVLWHTAFGLRVRSCGESPASAETLGINVYLYKYIAVTASGGLAGLGGGFLAMVASSAYREDQTGGRGYIGLAAMIFGNWRPGGVLMGSGLFGYIDALQLRGGGEAIHALLLLVGVLLLAIGVWQIVRRQRLVQGSIAIVAGIVVIILWMLTDTVVGDFTRFAPHLTTLLVLAFASQRLRMPAANGKVYRRGEGH</sequence>
<feature type="transmembrane region" description="Helical" evidence="6">
    <location>
        <begin position="108"/>
        <end position="128"/>
    </location>
</feature>
<evidence type="ECO:0000256" key="6">
    <source>
        <dbReference type="SAM" id="Phobius"/>
    </source>
</evidence>
<dbReference type="GO" id="GO:0005886">
    <property type="term" value="C:plasma membrane"/>
    <property type="evidence" value="ECO:0007669"/>
    <property type="project" value="UniProtKB-SubCell"/>
</dbReference>
<feature type="transmembrane region" description="Helical" evidence="6">
    <location>
        <begin position="294"/>
        <end position="321"/>
    </location>
</feature>
<dbReference type="CDD" id="cd06580">
    <property type="entry name" value="TM_PBP1_transp_TpRbsC_like"/>
    <property type="match status" value="1"/>
</dbReference>
<feature type="transmembrane region" description="Helical" evidence="6">
    <location>
        <begin position="211"/>
        <end position="230"/>
    </location>
</feature>
<reference evidence="7 8" key="1">
    <citation type="submission" date="2020-07" db="EMBL/GenBank/DDBJ databases">
        <title>Sequencing the genomes of 1000 actinobacteria strains.</title>
        <authorList>
            <person name="Klenk H.-P."/>
        </authorList>
    </citation>
    <scope>NUCLEOTIDE SEQUENCE [LARGE SCALE GENOMIC DNA]</scope>
    <source>
        <strain evidence="7 8">DSM 26154</strain>
    </source>
</reference>
<evidence type="ECO:0000256" key="2">
    <source>
        <dbReference type="ARBA" id="ARBA00022475"/>
    </source>
</evidence>
<evidence type="ECO:0000256" key="5">
    <source>
        <dbReference type="ARBA" id="ARBA00023136"/>
    </source>
</evidence>
<keyword evidence="8" id="KW-1185">Reference proteome</keyword>
<dbReference type="PANTHER" id="PTHR43370:SF1">
    <property type="entry name" value="GUANOSINE ABC TRANSPORTER PERMEASE PROTEIN NUPQ"/>
    <property type="match status" value="1"/>
</dbReference>
<dbReference type="Proteomes" id="UP000554054">
    <property type="component" value="Unassembled WGS sequence"/>
</dbReference>
<feature type="transmembrane region" description="Helical" evidence="6">
    <location>
        <begin position="134"/>
        <end position="153"/>
    </location>
</feature>
<comment type="subcellular location">
    <subcellularLocation>
        <location evidence="1">Cell membrane</location>
        <topology evidence="1">Multi-pass membrane protein</topology>
    </subcellularLocation>
</comment>
<gene>
    <name evidence="7" type="ORF">BJY20_002454</name>
</gene>
<dbReference type="Pfam" id="PF02653">
    <property type="entry name" value="BPD_transp_2"/>
    <property type="match status" value="1"/>
</dbReference>
<accession>A0A852VQ20</accession>
<feature type="transmembrane region" description="Helical" evidence="6">
    <location>
        <begin position="333"/>
        <end position="353"/>
    </location>
</feature>
<keyword evidence="5 6" id="KW-0472">Membrane</keyword>
<dbReference type="RefSeq" id="WP_185991813.1">
    <property type="nucleotide sequence ID" value="NZ_JACCAE010000001.1"/>
</dbReference>
<feature type="transmembrane region" description="Helical" evidence="6">
    <location>
        <begin position="52"/>
        <end position="74"/>
    </location>
</feature>
<dbReference type="AlphaFoldDB" id="A0A852VQ20"/>
<comment type="caution">
    <text evidence="7">The sequence shown here is derived from an EMBL/GenBank/DDBJ whole genome shotgun (WGS) entry which is preliminary data.</text>
</comment>
<feature type="transmembrane region" description="Helical" evidence="6">
    <location>
        <begin position="80"/>
        <end position="101"/>
    </location>
</feature>
<evidence type="ECO:0000256" key="3">
    <source>
        <dbReference type="ARBA" id="ARBA00022692"/>
    </source>
</evidence>
<keyword evidence="7" id="KW-0813">Transport</keyword>
<feature type="transmembrane region" description="Helical" evidence="6">
    <location>
        <begin position="23"/>
        <end position="40"/>
    </location>
</feature>